<evidence type="ECO:0000313" key="1">
    <source>
        <dbReference type="EMBL" id="MFC5133745.1"/>
    </source>
</evidence>
<dbReference type="Proteomes" id="UP001596145">
    <property type="component" value="Unassembled WGS sequence"/>
</dbReference>
<proteinExistence type="predicted"/>
<comment type="caution">
    <text evidence="1">The sequence shown here is derived from an EMBL/GenBank/DDBJ whole genome shotgun (WGS) entry which is preliminary data.</text>
</comment>
<dbReference type="AlphaFoldDB" id="A0ABD5QN63"/>
<organism evidence="1 2">
    <name type="scientific">Halorubrum glutamatedens</name>
    <dbReference type="NCBI Taxonomy" id="2707018"/>
    <lineage>
        <taxon>Archaea</taxon>
        <taxon>Methanobacteriati</taxon>
        <taxon>Methanobacteriota</taxon>
        <taxon>Stenosarchaea group</taxon>
        <taxon>Halobacteria</taxon>
        <taxon>Halobacteriales</taxon>
        <taxon>Haloferacaceae</taxon>
        <taxon>Halorubrum</taxon>
    </lineage>
</organism>
<accession>A0ABD5QN63</accession>
<evidence type="ECO:0000313" key="2">
    <source>
        <dbReference type="Proteomes" id="UP001596145"/>
    </source>
</evidence>
<dbReference type="RefSeq" id="WP_136516530.1">
    <property type="nucleotide sequence ID" value="NZ_JBHSKV010000003.1"/>
</dbReference>
<sequence length="63" mass="7298">MQYEGGHYGQYQGTVIQRTDYWDQHGSLYTACKDCDEVLYKNPAYDVLEAVETGDLNLHDTYD</sequence>
<keyword evidence="2" id="KW-1185">Reference proteome</keyword>
<name>A0ABD5QN63_9EURY</name>
<reference evidence="1 2" key="1">
    <citation type="journal article" date="2019" name="Int. J. Syst. Evol. Microbiol.">
        <title>The Global Catalogue of Microorganisms (GCM) 10K type strain sequencing project: providing services to taxonomists for standard genome sequencing and annotation.</title>
        <authorList>
            <consortium name="The Broad Institute Genomics Platform"/>
            <consortium name="The Broad Institute Genome Sequencing Center for Infectious Disease"/>
            <person name="Wu L."/>
            <person name="Ma J."/>
        </authorList>
    </citation>
    <scope>NUCLEOTIDE SEQUENCE [LARGE SCALE GENOMIC DNA]</scope>
    <source>
        <strain evidence="1 2">CGMCC 1.16026</strain>
    </source>
</reference>
<protein>
    <submittedName>
        <fullName evidence="1">Uncharacterized protein</fullName>
    </submittedName>
</protein>
<dbReference type="EMBL" id="JBHSKV010000003">
    <property type="protein sequence ID" value="MFC5133745.1"/>
    <property type="molecule type" value="Genomic_DNA"/>
</dbReference>
<gene>
    <name evidence="1" type="ORF">ACFPJA_03245</name>
</gene>